<gene>
    <name evidence="3" type="ORF">BXYJ_LOCUS3308</name>
</gene>
<dbReference type="PANTHER" id="PTHR31967:SF12">
    <property type="entry name" value="NUCLEOTIDE-DIPHOSPHO-SUGAR TRANSFERASE DOMAIN-CONTAINING PROTEIN"/>
    <property type="match status" value="1"/>
</dbReference>
<evidence type="ECO:0000313" key="4">
    <source>
        <dbReference type="Proteomes" id="UP000095284"/>
    </source>
</evidence>
<evidence type="ECO:0000313" key="6">
    <source>
        <dbReference type="WBParaSite" id="BXY_1077400.1"/>
    </source>
</evidence>
<protein>
    <submittedName>
        <fullName evidence="3">(pine wood nematode) hypothetical protein</fullName>
    </submittedName>
</protein>
<dbReference type="InterPro" id="IPR005069">
    <property type="entry name" value="Nucl-diP-sugar_transferase"/>
</dbReference>
<dbReference type="WBParaSite" id="BXY_1077400.1">
    <property type="protein sequence ID" value="BXY_1077400.1"/>
    <property type="gene ID" value="BXY_1077400"/>
</dbReference>
<dbReference type="AlphaFoldDB" id="A0A1I7SCM2"/>
<dbReference type="Proteomes" id="UP000582659">
    <property type="component" value="Unassembled WGS sequence"/>
</dbReference>
<feature type="domain" description="Nucleotide-diphospho-sugar transferase" evidence="2">
    <location>
        <begin position="150"/>
        <end position="349"/>
    </location>
</feature>
<keyword evidence="1" id="KW-0472">Membrane</keyword>
<reference evidence="6" key="1">
    <citation type="submission" date="2016-11" db="UniProtKB">
        <authorList>
            <consortium name="WormBaseParasite"/>
        </authorList>
    </citation>
    <scope>IDENTIFICATION</scope>
</reference>
<dbReference type="EMBL" id="CAJFDI010000002">
    <property type="protein sequence ID" value="CAD5213994.1"/>
    <property type="molecule type" value="Genomic_DNA"/>
</dbReference>
<evidence type="ECO:0000313" key="5">
    <source>
        <dbReference type="Proteomes" id="UP000659654"/>
    </source>
</evidence>
<reference evidence="3" key="2">
    <citation type="submission" date="2020-09" db="EMBL/GenBank/DDBJ databases">
        <authorList>
            <person name="Kikuchi T."/>
        </authorList>
    </citation>
    <scope>NUCLEOTIDE SEQUENCE</scope>
    <source>
        <strain evidence="3">Ka4C1</strain>
    </source>
</reference>
<keyword evidence="1" id="KW-0812">Transmembrane</keyword>
<dbReference type="OrthoDB" id="1712432at2759"/>
<accession>A0A1I7SCM2</accession>
<dbReference type="PANTHER" id="PTHR31967">
    <property type="entry name" value="GROUNDHOG (HEDGEHOG-LIKE FAMILY)-RELATED"/>
    <property type="match status" value="1"/>
</dbReference>
<dbReference type="EMBL" id="CAJFCV020000002">
    <property type="protein sequence ID" value="CAG9093863.1"/>
    <property type="molecule type" value="Genomic_DNA"/>
</dbReference>
<dbReference type="Proteomes" id="UP000659654">
    <property type="component" value="Unassembled WGS sequence"/>
</dbReference>
<name>A0A1I7SCM2_BURXY</name>
<evidence type="ECO:0000256" key="1">
    <source>
        <dbReference type="SAM" id="Phobius"/>
    </source>
</evidence>
<sequence length="377" mass="43441">MFPFTFHTLRRIVIPIILIYLFLAALFYIHSLNLNPQKAPDFGFDKKKPIDGPLVMRDNIFEDGQRKVIGGVVLLNPMTLDQGDPPIQKLNSTPVEDLKVNEEFLKGLIRKSKKIHDKNDLVMFTMINDAYLNLTLNWLCNTYSLPGQSVHDKTVFVTVGNETCKRIQKDWPKVECVEMKADSAYGSAMDWGTNGYAKFLEARLKMIIKLVEANLNLVIFETDAVWWKNPMQLFHEAFNNTETDLTIPVNFKETNGQKFAFDPMCVRPTYETKTVFKEIQESLKSQKKLMDQDILNAKCAKKSIRCKSFKWSDVADGKWFKMSQKERKNYKPYIVNNNYYIGAKNKMSRQALNNAWFLSPKGICNSSKTKKALAKQA</sequence>
<keyword evidence="5" id="KW-1185">Reference proteome</keyword>
<evidence type="ECO:0000313" key="3">
    <source>
        <dbReference type="EMBL" id="CAD5213994.1"/>
    </source>
</evidence>
<organism evidence="4 6">
    <name type="scientific">Bursaphelenchus xylophilus</name>
    <name type="common">Pinewood nematode worm</name>
    <name type="synonym">Aphelenchoides xylophilus</name>
    <dbReference type="NCBI Taxonomy" id="6326"/>
    <lineage>
        <taxon>Eukaryota</taxon>
        <taxon>Metazoa</taxon>
        <taxon>Ecdysozoa</taxon>
        <taxon>Nematoda</taxon>
        <taxon>Chromadorea</taxon>
        <taxon>Rhabditida</taxon>
        <taxon>Tylenchina</taxon>
        <taxon>Tylenchomorpha</taxon>
        <taxon>Aphelenchoidea</taxon>
        <taxon>Aphelenchoididae</taxon>
        <taxon>Bursaphelenchus</taxon>
    </lineage>
</organism>
<feature type="transmembrane region" description="Helical" evidence="1">
    <location>
        <begin position="12"/>
        <end position="30"/>
    </location>
</feature>
<keyword evidence="1" id="KW-1133">Transmembrane helix</keyword>
<dbReference type="Pfam" id="PF03407">
    <property type="entry name" value="Nucleotid_trans"/>
    <property type="match status" value="1"/>
</dbReference>
<evidence type="ECO:0000259" key="2">
    <source>
        <dbReference type="Pfam" id="PF03407"/>
    </source>
</evidence>
<proteinExistence type="predicted"/>
<dbReference type="Proteomes" id="UP000095284">
    <property type="component" value="Unplaced"/>
</dbReference>